<dbReference type="PANTHER" id="PTHR38602">
    <property type="entry name" value="INNER MEMBRANE PROTEIN-RELATED"/>
    <property type="match status" value="1"/>
</dbReference>
<accession>A0ABU6K3N8</accession>
<keyword evidence="3" id="KW-1185">Reference proteome</keyword>
<feature type="transmembrane region" description="Helical" evidence="1">
    <location>
        <begin position="44"/>
        <end position="60"/>
    </location>
</feature>
<dbReference type="EMBL" id="JAYXHS010000002">
    <property type="protein sequence ID" value="MEC5386277.1"/>
    <property type="molecule type" value="Genomic_DNA"/>
</dbReference>
<protein>
    <submittedName>
        <fullName evidence="2">DUF2065 domain-containing protein</fullName>
    </submittedName>
</protein>
<gene>
    <name evidence="2" type="ORF">VVD49_11115</name>
</gene>
<comment type="caution">
    <text evidence="2">The sequence shown here is derived from an EMBL/GenBank/DDBJ whole genome shotgun (WGS) entry which is preliminary data.</text>
</comment>
<keyword evidence="1" id="KW-1133">Transmembrane helix</keyword>
<evidence type="ECO:0000313" key="2">
    <source>
        <dbReference type="EMBL" id="MEC5386277.1"/>
    </source>
</evidence>
<reference evidence="2 3" key="1">
    <citation type="submission" date="2024-01" db="EMBL/GenBank/DDBJ databases">
        <title>Uliginosibacterium soil sp. nov.</title>
        <authorList>
            <person name="Lv Y."/>
        </authorList>
    </citation>
    <scope>NUCLEOTIDE SEQUENCE [LARGE SCALE GENOMIC DNA]</scope>
    <source>
        <strain evidence="2 3">H3</strain>
    </source>
</reference>
<dbReference type="RefSeq" id="WP_327599249.1">
    <property type="nucleotide sequence ID" value="NZ_JAYXHS010000002.1"/>
</dbReference>
<keyword evidence="1" id="KW-0812">Transmembrane</keyword>
<evidence type="ECO:0000256" key="1">
    <source>
        <dbReference type="SAM" id="Phobius"/>
    </source>
</evidence>
<organism evidence="2 3">
    <name type="scientific">Uliginosibacterium silvisoli</name>
    <dbReference type="NCBI Taxonomy" id="3114758"/>
    <lineage>
        <taxon>Bacteria</taxon>
        <taxon>Pseudomonadati</taxon>
        <taxon>Pseudomonadota</taxon>
        <taxon>Betaproteobacteria</taxon>
        <taxon>Rhodocyclales</taxon>
        <taxon>Zoogloeaceae</taxon>
        <taxon>Uliginosibacterium</taxon>
    </lineage>
</organism>
<proteinExistence type="predicted"/>
<keyword evidence="1" id="KW-0472">Membrane</keyword>
<dbReference type="Pfam" id="PF09838">
    <property type="entry name" value="DUF2065"/>
    <property type="match status" value="1"/>
</dbReference>
<sequence length="61" mass="6994">MLRYFLSALALMLVLEGLFPFIAPAVWRETFQRLTRLADGQVRFIGLTSIVVGLVLFVLFY</sequence>
<dbReference type="InterPro" id="IPR019201">
    <property type="entry name" value="DUF2065"/>
</dbReference>
<name>A0ABU6K3N8_9RHOO</name>
<dbReference type="Proteomes" id="UP001331561">
    <property type="component" value="Unassembled WGS sequence"/>
</dbReference>
<evidence type="ECO:0000313" key="3">
    <source>
        <dbReference type="Proteomes" id="UP001331561"/>
    </source>
</evidence>
<dbReference type="PANTHER" id="PTHR38602:SF1">
    <property type="entry name" value="INNER MEMBRANE PROTEIN"/>
    <property type="match status" value="1"/>
</dbReference>